<dbReference type="InterPro" id="IPR029063">
    <property type="entry name" value="SAM-dependent_MTases_sf"/>
</dbReference>
<dbReference type="GO" id="GO:0008168">
    <property type="term" value="F:methyltransferase activity"/>
    <property type="evidence" value="ECO:0007669"/>
    <property type="project" value="UniProtKB-KW"/>
</dbReference>
<feature type="domain" description="Methyltransferase" evidence="4">
    <location>
        <begin position="44"/>
        <end position="97"/>
    </location>
</feature>
<evidence type="ECO:0000313" key="6">
    <source>
        <dbReference type="Proteomes" id="UP000225605"/>
    </source>
</evidence>
<keyword evidence="3" id="KW-0472">Membrane</keyword>
<dbReference type="PANTHER" id="PTHR43861">
    <property type="entry name" value="TRANS-ACONITATE 2-METHYLTRANSFERASE-RELATED"/>
    <property type="match status" value="1"/>
</dbReference>
<keyword evidence="2 5" id="KW-0808">Transferase</keyword>
<name>A0A2D0IZ92_9GAMM</name>
<evidence type="ECO:0000313" key="5">
    <source>
        <dbReference type="EMBL" id="PHM27277.1"/>
    </source>
</evidence>
<dbReference type="EMBL" id="NIBT01000001">
    <property type="protein sequence ID" value="PHM27277.1"/>
    <property type="molecule type" value="Genomic_DNA"/>
</dbReference>
<dbReference type="InterPro" id="IPR041698">
    <property type="entry name" value="Methyltransf_25"/>
</dbReference>
<dbReference type="SUPFAM" id="SSF53335">
    <property type="entry name" value="S-adenosyl-L-methionine-dependent methyltransferases"/>
    <property type="match status" value="1"/>
</dbReference>
<dbReference type="GO" id="GO:0032259">
    <property type="term" value="P:methylation"/>
    <property type="evidence" value="ECO:0007669"/>
    <property type="project" value="UniProtKB-KW"/>
</dbReference>
<evidence type="ECO:0000256" key="2">
    <source>
        <dbReference type="ARBA" id="ARBA00022679"/>
    </source>
</evidence>
<protein>
    <submittedName>
        <fullName evidence="5">Ubiquinone biosynthesis methyltransferase UbiE</fullName>
    </submittedName>
</protein>
<dbReference type="PANTHER" id="PTHR43861:SF1">
    <property type="entry name" value="TRANS-ACONITATE 2-METHYLTRANSFERASE"/>
    <property type="match status" value="1"/>
</dbReference>
<keyword evidence="3" id="KW-0812">Transmembrane</keyword>
<sequence length="141" mass="15726">MAKQDLDYNSIGERYLDFMKTAPHIKVEVRAILDRIGDAQGKSVLDLACGNGYFGRKLRNLGASKVVGIDISEKMIALARAKSKQCGDDVEFFMFEMFATWNYLASLISLLLLGCSIMRSRVQILRKCSSQLPIISSLLVN</sequence>
<dbReference type="CDD" id="cd02440">
    <property type="entry name" value="AdoMet_MTases"/>
    <property type="match status" value="1"/>
</dbReference>
<dbReference type="RefSeq" id="WP_208638613.1">
    <property type="nucleotide sequence ID" value="NZ_CAWNOJ010000001.1"/>
</dbReference>
<proteinExistence type="predicted"/>
<dbReference type="Proteomes" id="UP000225605">
    <property type="component" value="Unassembled WGS sequence"/>
</dbReference>
<evidence type="ECO:0000256" key="3">
    <source>
        <dbReference type="SAM" id="Phobius"/>
    </source>
</evidence>
<dbReference type="Pfam" id="PF13649">
    <property type="entry name" value="Methyltransf_25"/>
    <property type="match status" value="1"/>
</dbReference>
<comment type="caution">
    <text evidence="5">The sequence shown here is derived from an EMBL/GenBank/DDBJ whole genome shotgun (WGS) entry which is preliminary data.</text>
</comment>
<dbReference type="Gene3D" id="3.40.50.150">
    <property type="entry name" value="Vaccinia Virus protein VP39"/>
    <property type="match status" value="1"/>
</dbReference>
<keyword evidence="1 5" id="KW-0489">Methyltransferase</keyword>
<gene>
    <name evidence="5" type="ORF">Xehl_00272</name>
</gene>
<evidence type="ECO:0000256" key="1">
    <source>
        <dbReference type="ARBA" id="ARBA00022603"/>
    </source>
</evidence>
<evidence type="ECO:0000259" key="4">
    <source>
        <dbReference type="Pfam" id="PF13649"/>
    </source>
</evidence>
<keyword evidence="5" id="KW-0830">Ubiquinone</keyword>
<organism evidence="5 6">
    <name type="scientific">Xenorhabdus ehlersii</name>
    <dbReference type="NCBI Taxonomy" id="290111"/>
    <lineage>
        <taxon>Bacteria</taxon>
        <taxon>Pseudomonadati</taxon>
        <taxon>Pseudomonadota</taxon>
        <taxon>Gammaproteobacteria</taxon>
        <taxon>Enterobacterales</taxon>
        <taxon>Morganellaceae</taxon>
        <taxon>Xenorhabdus</taxon>
    </lineage>
</organism>
<feature type="transmembrane region" description="Helical" evidence="3">
    <location>
        <begin position="98"/>
        <end position="117"/>
    </location>
</feature>
<keyword evidence="3" id="KW-1133">Transmembrane helix</keyword>
<reference evidence="5 6" key="1">
    <citation type="journal article" date="2017" name="Nat. Microbiol.">
        <title>Natural product diversity associated with the nematode symbionts Photorhabdus and Xenorhabdus.</title>
        <authorList>
            <person name="Tobias N.J."/>
            <person name="Wolff H."/>
            <person name="Djahanschiri B."/>
            <person name="Grundmann F."/>
            <person name="Kronenwerth M."/>
            <person name="Shi Y.M."/>
            <person name="Simonyi S."/>
            <person name="Grun P."/>
            <person name="Shapiro-Ilan D."/>
            <person name="Pidot S.J."/>
            <person name="Stinear T.P."/>
            <person name="Ebersberger I."/>
            <person name="Bode H.B."/>
        </authorList>
    </citation>
    <scope>NUCLEOTIDE SEQUENCE [LARGE SCALE GENOMIC DNA]</scope>
    <source>
        <strain evidence="5 6">DSM 16337</strain>
    </source>
</reference>
<accession>A0A2D0IZ92</accession>
<dbReference type="AlphaFoldDB" id="A0A2D0IZ92"/>